<evidence type="ECO:0000313" key="1">
    <source>
        <dbReference type="EMBL" id="CAG8719965.1"/>
    </source>
</evidence>
<dbReference type="Proteomes" id="UP000789570">
    <property type="component" value="Unassembled WGS sequence"/>
</dbReference>
<organism evidence="1 2">
    <name type="scientific">Funneliformis caledonium</name>
    <dbReference type="NCBI Taxonomy" id="1117310"/>
    <lineage>
        <taxon>Eukaryota</taxon>
        <taxon>Fungi</taxon>
        <taxon>Fungi incertae sedis</taxon>
        <taxon>Mucoromycota</taxon>
        <taxon>Glomeromycotina</taxon>
        <taxon>Glomeromycetes</taxon>
        <taxon>Glomerales</taxon>
        <taxon>Glomeraceae</taxon>
        <taxon>Funneliformis</taxon>
    </lineage>
</organism>
<comment type="caution">
    <text evidence="1">The sequence shown here is derived from an EMBL/GenBank/DDBJ whole genome shotgun (WGS) entry which is preliminary data.</text>
</comment>
<evidence type="ECO:0000313" key="2">
    <source>
        <dbReference type="Proteomes" id="UP000789570"/>
    </source>
</evidence>
<reference evidence="1" key="1">
    <citation type="submission" date="2021-06" db="EMBL/GenBank/DDBJ databases">
        <authorList>
            <person name="Kallberg Y."/>
            <person name="Tangrot J."/>
            <person name="Rosling A."/>
        </authorList>
    </citation>
    <scope>NUCLEOTIDE SEQUENCE</scope>
    <source>
        <strain evidence="1">UK204</strain>
    </source>
</reference>
<proteinExistence type="predicted"/>
<name>A0A9N9I3L6_9GLOM</name>
<gene>
    <name evidence="1" type="ORF">FCALED_LOCUS14341</name>
</gene>
<feature type="non-terminal residue" evidence="1">
    <location>
        <position position="133"/>
    </location>
</feature>
<dbReference type="EMBL" id="CAJVPQ010010062">
    <property type="protein sequence ID" value="CAG8719965.1"/>
    <property type="molecule type" value="Genomic_DNA"/>
</dbReference>
<protein>
    <submittedName>
        <fullName evidence="1">8480_t:CDS:1</fullName>
    </submittedName>
</protein>
<sequence>SGISINSLITESKVSMLKSTDGQWSYSVRSKPVPVFVERTVVSGAVLSVADNELHSFGSFDLAITDKSSWFVVMVSAILVLVSHAIRQLCFNCGLKKTAGLNRHRHGSNLSVFQDSSGCKFASIFYSSVLSID</sequence>
<dbReference type="AlphaFoldDB" id="A0A9N9I3L6"/>
<accession>A0A9N9I3L6</accession>
<keyword evidence="2" id="KW-1185">Reference proteome</keyword>